<evidence type="ECO:0000256" key="6">
    <source>
        <dbReference type="ARBA" id="ARBA00022801"/>
    </source>
</evidence>
<evidence type="ECO:0000313" key="16">
    <source>
        <dbReference type="Proteomes" id="UP001197492"/>
    </source>
</evidence>
<proteinExistence type="inferred from homology"/>
<dbReference type="CDD" id="cd06163">
    <property type="entry name" value="S2P-M50_PDZ_RseP-like"/>
    <property type="match status" value="1"/>
</dbReference>
<dbReference type="GO" id="GO:0016020">
    <property type="term" value="C:membrane"/>
    <property type="evidence" value="ECO:0007669"/>
    <property type="project" value="UniProtKB-SubCell"/>
</dbReference>
<evidence type="ECO:0000256" key="9">
    <source>
        <dbReference type="ARBA" id="ARBA00023049"/>
    </source>
</evidence>
<evidence type="ECO:0000256" key="8">
    <source>
        <dbReference type="ARBA" id="ARBA00022989"/>
    </source>
</evidence>
<protein>
    <submittedName>
        <fullName evidence="13">Site-2 protease family protein</fullName>
    </submittedName>
</protein>
<keyword evidence="5 11" id="KW-0812">Transmembrane</keyword>
<comment type="similarity">
    <text evidence="3">Belongs to the peptidase M50B family.</text>
</comment>
<name>A0AAW4MT58_9FIRM</name>
<evidence type="ECO:0000256" key="11">
    <source>
        <dbReference type="SAM" id="Phobius"/>
    </source>
</evidence>
<organism evidence="13 15">
    <name type="scientific">Catenibacterium mitsuokai</name>
    <dbReference type="NCBI Taxonomy" id="100886"/>
    <lineage>
        <taxon>Bacteria</taxon>
        <taxon>Bacillati</taxon>
        <taxon>Bacillota</taxon>
        <taxon>Erysipelotrichia</taxon>
        <taxon>Erysipelotrichales</taxon>
        <taxon>Coprobacillaceae</taxon>
        <taxon>Catenibacterium</taxon>
    </lineage>
</organism>
<reference evidence="13 16" key="1">
    <citation type="submission" date="2021-06" db="EMBL/GenBank/DDBJ databases">
        <title>Collection of gut derived symbiotic bacterial strains cultured from healthy donors.</title>
        <authorList>
            <person name="Lin H."/>
            <person name="Littmann E."/>
            <person name="Pamer E.G."/>
        </authorList>
    </citation>
    <scope>NUCLEOTIDE SEQUENCE</scope>
    <source>
        <strain evidence="14 16">MSK.21.70</strain>
        <strain evidence="13">MSK.21.82</strain>
    </source>
</reference>
<dbReference type="EMBL" id="JAHOEF010000008">
    <property type="protein sequence ID" value="MBV3382064.1"/>
    <property type="molecule type" value="Genomic_DNA"/>
</dbReference>
<feature type="transmembrane region" description="Helical" evidence="11">
    <location>
        <begin position="100"/>
        <end position="119"/>
    </location>
</feature>
<gene>
    <name evidence="13" type="ORF">KSV97_02250</name>
    <name evidence="14" type="ORF">KSW06_02265</name>
</gene>
<keyword evidence="8 11" id="KW-1133">Transmembrane helix</keyword>
<keyword evidence="16" id="KW-1185">Reference proteome</keyword>
<evidence type="ECO:0000313" key="15">
    <source>
        <dbReference type="Proteomes" id="UP001196408"/>
    </source>
</evidence>
<dbReference type="Pfam" id="PF02163">
    <property type="entry name" value="Peptidase_M50"/>
    <property type="match status" value="1"/>
</dbReference>
<keyword evidence="4 13" id="KW-0645">Protease</keyword>
<evidence type="ECO:0000259" key="12">
    <source>
        <dbReference type="Pfam" id="PF02163"/>
    </source>
</evidence>
<dbReference type="GO" id="GO:0004222">
    <property type="term" value="F:metalloendopeptidase activity"/>
    <property type="evidence" value="ECO:0007669"/>
    <property type="project" value="InterPro"/>
</dbReference>
<keyword evidence="9" id="KW-0482">Metalloprotease</keyword>
<evidence type="ECO:0000256" key="2">
    <source>
        <dbReference type="ARBA" id="ARBA00004141"/>
    </source>
</evidence>
<dbReference type="Proteomes" id="UP001196408">
    <property type="component" value="Unassembled WGS sequence"/>
</dbReference>
<feature type="transmembrane region" description="Helical" evidence="11">
    <location>
        <begin position="7"/>
        <end position="28"/>
    </location>
</feature>
<comment type="subcellular location">
    <subcellularLocation>
        <location evidence="2">Membrane</location>
        <topology evidence="2">Multi-pass membrane protein</topology>
    </subcellularLocation>
</comment>
<keyword evidence="6" id="KW-0378">Hydrolase</keyword>
<evidence type="ECO:0000256" key="1">
    <source>
        <dbReference type="ARBA" id="ARBA00001947"/>
    </source>
</evidence>
<evidence type="ECO:0000256" key="10">
    <source>
        <dbReference type="ARBA" id="ARBA00023136"/>
    </source>
</evidence>
<dbReference type="AlphaFoldDB" id="A0AAW4MT58"/>
<evidence type="ECO:0000256" key="4">
    <source>
        <dbReference type="ARBA" id="ARBA00022670"/>
    </source>
</evidence>
<evidence type="ECO:0000313" key="13">
    <source>
        <dbReference type="EMBL" id="MBV3382064.1"/>
    </source>
</evidence>
<comment type="cofactor">
    <cofactor evidence="1">
        <name>Zn(2+)</name>
        <dbReference type="ChEBI" id="CHEBI:29105"/>
    </cofactor>
</comment>
<dbReference type="PANTHER" id="PTHR42837">
    <property type="entry name" value="REGULATOR OF SIGMA-E PROTEASE RSEP"/>
    <property type="match status" value="1"/>
</dbReference>
<keyword evidence="10 11" id="KW-0472">Membrane</keyword>
<keyword evidence="7" id="KW-0862">Zinc</keyword>
<dbReference type="InterPro" id="IPR004387">
    <property type="entry name" value="Pept_M50_Zn"/>
</dbReference>
<dbReference type="RefSeq" id="WP_217747106.1">
    <property type="nucleotide sequence ID" value="NZ_JAHOEB010000008.1"/>
</dbReference>
<comment type="caution">
    <text evidence="13">The sequence shown here is derived from an EMBL/GenBank/DDBJ whole genome shotgun (WGS) entry which is preliminary data.</text>
</comment>
<feature type="transmembrane region" description="Helical" evidence="11">
    <location>
        <begin position="336"/>
        <end position="355"/>
    </location>
</feature>
<dbReference type="EMBL" id="JAHOEL010000008">
    <property type="protein sequence ID" value="MBV3392090.1"/>
    <property type="molecule type" value="Genomic_DNA"/>
</dbReference>
<dbReference type="GeneID" id="301323543"/>
<dbReference type="PANTHER" id="PTHR42837:SF2">
    <property type="entry name" value="MEMBRANE METALLOPROTEASE ARASP2, CHLOROPLASTIC-RELATED"/>
    <property type="match status" value="1"/>
</dbReference>
<feature type="transmembrane region" description="Helical" evidence="11">
    <location>
        <begin position="290"/>
        <end position="309"/>
    </location>
</feature>
<sequence>MQTLLNVLVFLLILTGIIVIHELGHFVAAKFFKVYCGAFSIGMGPKIYGKKGKETEFQIRALPIGGFVSMAGEADQEDNEEFKDVPVERTLKGKKTYQKIIIMLAGVFMNFMLALVIMLSANLMGGQVNVNRCEVGTLVENGSATKYGFKKGDIVTNIECKQTGVSYAVASYEDLHSDMTKKALKIDSRNATLDITVRRGKDSIVIKAVSPYNEEQGRYVLGFMQVTRRMSVTEAFSYTFKELCEMSTAIFNALGQLIVNFASTIKQMSGPVGIYKVTSQVRESGSMTTLLYLVAMLSVNIGIFNLLPIPGLDGYQAILSLIEGIIHREVPVKVKYALQVLGLALVFGLMIAVTYQDLLRLFK</sequence>
<dbReference type="Proteomes" id="UP001197492">
    <property type="component" value="Unassembled WGS sequence"/>
</dbReference>
<evidence type="ECO:0000256" key="5">
    <source>
        <dbReference type="ARBA" id="ARBA00022692"/>
    </source>
</evidence>
<feature type="domain" description="Peptidase M50" evidence="12">
    <location>
        <begin position="10"/>
        <end position="348"/>
    </location>
</feature>
<evidence type="ECO:0000256" key="7">
    <source>
        <dbReference type="ARBA" id="ARBA00022833"/>
    </source>
</evidence>
<dbReference type="InterPro" id="IPR008915">
    <property type="entry name" value="Peptidase_M50"/>
</dbReference>
<accession>A0AAW4MT58</accession>
<dbReference type="GO" id="GO:0006508">
    <property type="term" value="P:proteolysis"/>
    <property type="evidence" value="ECO:0007669"/>
    <property type="project" value="UniProtKB-KW"/>
</dbReference>
<evidence type="ECO:0000256" key="3">
    <source>
        <dbReference type="ARBA" id="ARBA00007931"/>
    </source>
</evidence>
<evidence type="ECO:0000313" key="14">
    <source>
        <dbReference type="EMBL" id="MBV3392090.1"/>
    </source>
</evidence>